<evidence type="ECO:0000259" key="11">
    <source>
        <dbReference type="PROSITE" id="PS50219"/>
    </source>
</evidence>
<feature type="compositionally biased region" description="Acidic residues" evidence="9">
    <location>
        <begin position="317"/>
        <end position="338"/>
    </location>
</feature>
<dbReference type="InterPro" id="IPR001180">
    <property type="entry name" value="CNH_dom"/>
</dbReference>
<comment type="similarity">
    <text evidence="1">Belongs to the protein kinase superfamily. STE Ser/Thr protein kinase family. STE20 subfamily.</text>
</comment>
<dbReference type="GO" id="GO:0016301">
    <property type="term" value="F:kinase activity"/>
    <property type="evidence" value="ECO:0007669"/>
    <property type="project" value="UniProtKB-KW"/>
</dbReference>
<evidence type="ECO:0000256" key="5">
    <source>
        <dbReference type="ARBA" id="ARBA00022741"/>
    </source>
</evidence>
<sequence length="1245" mass="142838">MANDSPAKSLVDIDLSSLRDPAGIFELVEVVGNGTYGQVYKGRHVKTGQLAAIKVMDVTEDEEEEIKLEINMLKKYSHHRNIATYYGAFIKKSPPGHDDQLWLVMEFCGAGSITDLVKNTKGNTLKEDWIAYISREILRGLAHLHIHHVIHRDIKGQNVLLTENAEVKLVDFGVSAQLDRTVGRRNTFIGTPYWMAPEVIACDENPDATYDYRSDLWSCGITAIEMAEGAPPLCDMHPMRALFLIPRNPPPRLKSKKWSKKFFSFIEGCLVKNYMQRPSTEQLLKHPFIRDQPNERQVRIQLKDHIDRTRKKRGEKDETEYEYSGSEEEEEEVPEQEGEPSSIVNVPGESTLRRDFLRLQQENKERSEALRRQQLLQEQQLREQEEYKRQLLAERQKRIEQQKEQRRRLEEQQRREREARRQQEREQRRREQEEKRRLEELERRRKEEEERRRAEEEKRRVEREQEYIRRQLEEEQRHLEILQQQLLQEQAMLLECRWREMEEHRQAERLQRQLQQEQAYLLSLQHDHRRPHPQQPPPPQQERSKPSYHAPEPKPHYEPADRAREVEDRFRKTNHSSPEAQSKQTGRVLEPPVPSRSESFSNGNSESVHPALQRPAEPQVPVRTTSRSPVLSRRDSPLQGSGQQNSQAGQRNSTSSIEPRLLWERVEKLVPRPGSGSSSGSSNSGSQPGSHPGSQSGSGERFRVRSSSKSEGSPSQRLENAAKKPEDKKEVFRPLKPADLTALAKELRAVEDVRPPHKVTDYSSSSEESGTTDEEDDDVEQEGAEEPSSGPEDTRAASSLNLSNGETESVKTMIVHEDVESEPAMTPSKEGTLIVRQTQSASSTLQKHKSSSSFTPFIDPRLLQISPSSGTTVTSVVGFSCDGMRPEAIRQDPTRKGSVVNVNPTNTRPQSDTPEIRKYKKRFNSEILCAALWGVNLLVGTESGLMLLDRSGQGKVYPLINRRRFQQMDVLEGLNVLVTISGKKDKLRVYYLSWLRNKILHNDPEVEKKQGWTTVGDLEGCVHYKVVKYERIKFLVIALKSSVEVYAWAPKPYHKFMAFKSFGELVHKPLLVDLTVEEGQRLKVIYGSCAGFHAVDVDSGSVYDIYLPTHVRKNPHSMIQCSIKPHAIIILPNTDGMELLVCYEDEGVYVNTYGRITKDVVLQWGEMPTSVAYIRSNQTMGWGEKAIEIRSVETGHLDGVFMHKRAQRLKFLCERNDKVFFASVRSGGSSQVYFMTLGRTSLLSW</sequence>
<feature type="compositionally biased region" description="Low complexity" evidence="9">
    <location>
        <begin position="673"/>
        <end position="699"/>
    </location>
</feature>
<gene>
    <name evidence="13" type="primary">MAP4K4</name>
</gene>
<dbReference type="SMART" id="SM00220">
    <property type="entry name" value="S_TKc"/>
    <property type="match status" value="1"/>
</dbReference>
<keyword evidence="6 13" id="KW-0418">Kinase</keyword>
<feature type="compositionally biased region" description="Basic and acidic residues" evidence="9">
    <location>
        <begin position="745"/>
        <end position="760"/>
    </location>
</feature>
<feature type="compositionally biased region" description="Acidic residues" evidence="9">
    <location>
        <begin position="770"/>
        <end position="785"/>
    </location>
</feature>
<feature type="compositionally biased region" description="Basic and acidic residues" evidence="9">
    <location>
        <begin position="551"/>
        <end position="571"/>
    </location>
</feature>
<dbReference type="Gene3D" id="1.10.510.10">
    <property type="entry name" value="Transferase(Phosphotransferase) domain 1"/>
    <property type="match status" value="1"/>
</dbReference>
<feature type="compositionally biased region" description="Polar residues" evidence="9">
    <location>
        <begin position="596"/>
        <end position="607"/>
    </location>
</feature>
<dbReference type="InterPro" id="IPR051700">
    <property type="entry name" value="STE20_Ser-Thr_kinase"/>
</dbReference>
<feature type="region of interest" description="Disordered" evidence="9">
    <location>
        <begin position="505"/>
        <end position="809"/>
    </location>
</feature>
<evidence type="ECO:0000313" key="13">
    <source>
        <dbReference type="RefSeq" id="XP_070429536.1"/>
    </source>
</evidence>
<dbReference type="PANTHER" id="PTHR47096">
    <property type="entry name" value="MISSHAPEN LIKE KINASE 1"/>
    <property type="match status" value="1"/>
</dbReference>
<evidence type="ECO:0000259" key="10">
    <source>
        <dbReference type="PROSITE" id="PS50011"/>
    </source>
</evidence>
<evidence type="ECO:0000256" key="3">
    <source>
        <dbReference type="ARBA" id="ARBA00022527"/>
    </source>
</evidence>
<dbReference type="Gene3D" id="3.30.200.20">
    <property type="entry name" value="Phosphorylase Kinase, domain 1"/>
    <property type="match status" value="1"/>
</dbReference>
<feature type="compositionally biased region" description="Low complexity" evidence="9">
    <location>
        <begin position="639"/>
        <end position="653"/>
    </location>
</feature>
<name>A0ABM4KMW5_EQUPR</name>
<proteinExistence type="inferred from homology"/>
<dbReference type="PANTHER" id="PTHR47096:SF1">
    <property type="entry name" value="MISSHAPEN LIKE KINASE 1"/>
    <property type="match status" value="1"/>
</dbReference>
<dbReference type="InterPro" id="IPR008271">
    <property type="entry name" value="Ser/Thr_kinase_AS"/>
</dbReference>
<evidence type="ECO:0000256" key="6">
    <source>
        <dbReference type="ARBA" id="ARBA00022777"/>
    </source>
</evidence>
<feature type="region of interest" description="Disordered" evidence="9">
    <location>
        <begin position="421"/>
        <end position="462"/>
    </location>
</feature>
<evidence type="ECO:0000256" key="9">
    <source>
        <dbReference type="SAM" id="MobiDB-lite"/>
    </source>
</evidence>
<dbReference type="InterPro" id="IPR011009">
    <property type="entry name" value="Kinase-like_dom_sf"/>
</dbReference>
<dbReference type="EC" id="2.7.11.1" evidence="2"/>
<dbReference type="PROSITE" id="PS50011">
    <property type="entry name" value="PROTEIN_KINASE_DOM"/>
    <property type="match status" value="1"/>
</dbReference>
<dbReference type="PROSITE" id="PS00107">
    <property type="entry name" value="PROTEIN_KINASE_ATP"/>
    <property type="match status" value="1"/>
</dbReference>
<dbReference type="PROSITE" id="PS50219">
    <property type="entry name" value="CNH"/>
    <property type="match status" value="1"/>
</dbReference>
<feature type="domain" description="Protein kinase" evidence="10">
    <location>
        <begin position="25"/>
        <end position="289"/>
    </location>
</feature>
<evidence type="ECO:0000256" key="2">
    <source>
        <dbReference type="ARBA" id="ARBA00012513"/>
    </source>
</evidence>
<evidence type="ECO:0000313" key="12">
    <source>
        <dbReference type="Proteomes" id="UP001652662"/>
    </source>
</evidence>
<feature type="binding site" evidence="8">
    <location>
        <position position="54"/>
    </location>
    <ligand>
        <name>ATP</name>
        <dbReference type="ChEBI" id="CHEBI:30616"/>
    </ligand>
</feature>
<dbReference type="GeneID" id="103559220"/>
<dbReference type="Pfam" id="PF00069">
    <property type="entry name" value="Pkinase"/>
    <property type="match status" value="1"/>
</dbReference>
<dbReference type="Proteomes" id="UP001652662">
    <property type="component" value="Chromosome 14"/>
</dbReference>
<evidence type="ECO:0000256" key="1">
    <source>
        <dbReference type="ARBA" id="ARBA00008874"/>
    </source>
</evidence>
<feature type="compositionally biased region" description="Polar residues" evidence="9">
    <location>
        <begin position="705"/>
        <end position="718"/>
    </location>
</feature>
<keyword evidence="4" id="KW-0808">Transferase</keyword>
<accession>A0ABM4KMW5</accession>
<dbReference type="SMART" id="SM00036">
    <property type="entry name" value="CNH"/>
    <property type="match status" value="1"/>
</dbReference>
<evidence type="ECO:0000256" key="8">
    <source>
        <dbReference type="PROSITE-ProRule" id="PRU10141"/>
    </source>
</evidence>
<keyword evidence="7 8" id="KW-0067">ATP-binding</keyword>
<keyword evidence="5 8" id="KW-0547">Nucleotide-binding</keyword>
<feature type="compositionally biased region" description="Basic and acidic residues" evidence="9">
    <location>
        <begin position="661"/>
        <end position="670"/>
    </location>
</feature>
<feature type="compositionally biased region" description="Polar residues" evidence="9">
    <location>
        <begin position="796"/>
        <end position="807"/>
    </location>
</feature>
<feature type="domain" description="CNH" evidence="11">
    <location>
        <begin position="924"/>
        <end position="1219"/>
    </location>
</feature>
<feature type="compositionally biased region" description="Basic and acidic residues" evidence="9">
    <location>
        <begin position="720"/>
        <end position="733"/>
    </location>
</feature>
<dbReference type="Pfam" id="PF00780">
    <property type="entry name" value="CNH"/>
    <property type="match status" value="1"/>
</dbReference>
<organism evidence="12 13">
    <name type="scientific">Equus przewalskii</name>
    <name type="common">Przewalski's horse</name>
    <name type="synonym">Equus caballus przewalskii</name>
    <dbReference type="NCBI Taxonomy" id="9798"/>
    <lineage>
        <taxon>Eukaryota</taxon>
        <taxon>Metazoa</taxon>
        <taxon>Chordata</taxon>
        <taxon>Craniata</taxon>
        <taxon>Vertebrata</taxon>
        <taxon>Euteleostomi</taxon>
        <taxon>Mammalia</taxon>
        <taxon>Eutheria</taxon>
        <taxon>Laurasiatheria</taxon>
        <taxon>Perissodactyla</taxon>
        <taxon>Equidae</taxon>
        <taxon>Equus</taxon>
    </lineage>
</organism>
<dbReference type="InterPro" id="IPR000719">
    <property type="entry name" value="Prot_kinase_dom"/>
</dbReference>
<reference evidence="13" key="1">
    <citation type="submission" date="2025-08" db="UniProtKB">
        <authorList>
            <consortium name="RefSeq"/>
        </authorList>
    </citation>
    <scope>IDENTIFICATION</scope>
    <source>
        <tissue evidence="13">Blood</tissue>
    </source>
</reference>
<dbReference type="InterPro" id="IPR017441">
    <property type="entry name" value="Protein_kinase_ATP_BS"/>
</dbReference>
<feature type="region of interest" description="Disordered" evidence="9">
    <location>
        <begin position="306"/>
        <end position="349"/>
    </location>
</feature>
<dbReference type="SUPFAM" id="SSF56112">
    <property type="entry name" value="Protein kinase-like (PK-like)"/>
    <property type="match status" value="1"/>
</dbReference>
<dbReference type="RefSeq" id="XP_070429536.1">
    <property type="nucleotide sequence ID" value="XM_070573435.1"/>
</dbReference>
<keyword evidence="3" id="KW-0723">Serine/threonine-protein kinase</keyword>
<evidence type="ECO:0000256" key="4">
    <source>
        <dbReference type="ARBA" id="ARBA00022679"/>
    </source>
</evidence>
<dbReference type="PROSITE" id="PS00108">
    <property type="entry name" value="PROTEIN_KINASE_ST"/>
    <property type="match status" value="1"/>
</dbReference>
<feature type="compositionally biased region" description="Polar residues" evidence="9">
    <location>
        <begin position="575"/>
        <end position="585"/>
    </location>
</feature>
<protein>
    <recommendedName>
        <fullName evidence="2">non-specific serine/threonine protein kinase</fullName>
        <ecNumber evidence="2">2.7.11.1</ecNumber>
    </recommendedName>
</protein>
<keyword evidence="12" id="KW-1185">Reference proteome</keyword>
<evidence type="ECO:0000256" key="7">
    <source>
        <dbReference type="ARBA" id="ARBA00022840"/>
    </source>
</evidence>